<dbReference type="CDD" id="cd17332">
    <property type="entry name" value="MFS_MelB_like"/>
    <property type="match status" value="1"/>
</dbReference>
<dbReference type="OrthoDB" id="9764596at2"/>
<feature type="transmembrane region" description="Helical" evidence="1">
    <location>
        <begin position="414"/>
        <end position="437"/>
    </location>
</feature>
<dbReference type="NCBIfam" id="TIGR00792">
    <property type="entry name" value="gph"/>
    <property type="match status" value="1"/>
</dbReference>
<feature type="transmembrane region" description="Helical" evidence="1">
    <location>
        <begin position="93"/>
        <end position="113"/>
    </location>
</feature>
<organism evidence="2 3">
    <name type="scientific">Alkalicoccus urumqiensis</name>
    <name type="common">Bacillus urumqiensis</name>
    <dbReference type="NCBI Taxonomy" id="1548213"/>
    <lineage>
        <taxon>Bacteria</taxon>
        <taxon>Bacillati</taxon>
        <taxon>Bacillota</taxon>
        <taxon>Bacilli</taxon>
        <taxon>Bacillales</taxon>
        <taxon>Bacillaceae</taxon>
        <taxon>Alkalicoccus</taxon>
    </lineage>
</organism>
<accession>A0A2P6MJR3</accession>
<feature type="transmembrane region" description="Helical" evidence="1">
    <location>
        <begin position="329"/>
        <end position="350"/>
    </location>
</feature>
<dbReference type="GO" id="GO:0005886">
    <property type="term" value="C:plasma membrane"/>
    <property type="evidence" value="ECO:0007669"/>
    <property type="project" value="TreeGrafter"/>
</dbReference>
<dbReference type="InterPro" id="IPR039672">
    <property type="entry name" value="MFS_2"/>
</dbReference>
<keyword evidence="1" id="KW-0812">Transmembrane</keyword>
<dbReference type="Pfam" id="PF13347">
    <property type="entry name" value="MFS_2"/>
    <property type="match status" value="1"/>
</dbReference>
<gene>
    <name evidence="2" type="ORF">C6I21_04095</name>
</gene>
<dbReference type="InterPro" id="IPR036259">
    <property type="entry name" value="MFS_trans_sf"/>
</dbReference>
<proteinExistence type="predicted"/>
<feature type="transmembrane region" description="Helical" evidence="1">
    <location>
        <begin position="160"/>
        <end position="182"/>
    </location>
</feature>
<keyword evidence="3" id="KW-1185">Reference proteome</keyword>
<dbReference type="InterPro" id="IPR001927">
    <property type="entry name" value="Na/Gal_symport"/>
</dbReference>
<dbReference type="GO" id="GO:0006814">
    <property type="term" value="P:sodium ion transport"/>
    <property type="evidence" value="ECO:0007669"/>
    <property type="project" value="InterPro"/>
</dbReference>
<dbReference type="GO" id="GO:0008643">
    <property type="term" value="P:carbohydrate transport"/>
    <property type="evidence" value="ECO:0007669"/>
    <property type="project" value="InterPro"/>
</dbReference>
<dbReference type="AlphaFoldDB" id="A0A2P6MJR3"/>
<name>A0A2P6MJR3_ALKUR</name>
<keyword evidence="1" id="KW-0472">Membrane</keyword>
<dbReference type="Gene3D" id="1.20.1250.20">
    <property type="entry name" value="MFS general substrate transporter like domains"/>
    <property type="match status" value="1"/>
</dbReference>
<dbReference type="PANTHER" id="PTHR11328">
    <property type="entry name" value="MAJOR FACILITATOR SUPERFAMILY DOMAIN-CONTAINING PROTEIN"/>
    <property type="match status" value="1"/>
</dbReference>
<feature type="transmembrane region" description="Helical" evidence="1">
    <location>
        <begin position="51"/>
        <end position="72"/>
    </location>
</feature>
<dbReference type="RefSeq" id="WP_105958169.1">
    <property type="nucleotide sequence ID" value="NZ_PVNS01000003.1"/>
</dbReference>
<dbReference type="PANTHER" id="PTHR11328:SF43">
    <property type="entry name" value="SULFOQUINOVOSE IMPORTER-RELATED"/>
    <property type="match status" value="1"/>
</dbReference>
<protein>
    <submittedName>
        <fullName evidence="2">MFS transporter</fullName>
    </submittedName>
</protein>
<keyword evidence="1" id="KW-1133">Transmembrane helix</keyword>
<dbReference type="EMBL" id="PVNS01000003">
    <property type="protein sequence ID" value="PRO66532.1"/>
    <property type="molecule type" value="Genomic_DNA"/>
</dbReference>
<comment type="caution">
    <text evidence="2">The sequence shown here is derived from an EMBL/GenBank/DDBJ whole genome shotgun (WGS) entry which is preliminary data.</text>
</comment>
<reference evidence="2 3" key="1">
    <citation type="submission" date="2018-03" db="EMBL/GenBank/DDBJ databases">
        <title>Bacillus urumqiensis sp. nov., a moderately haloalkaliphilic bacterium isolated from a salt lake.</title>
        <authorList>
            <person name="Zhao B."/>
            <person name="Liao Z."/>
        </authorList>
    </citation>
    <scope>NUCLEOTIDE SEQUENCE [LARGE SCALE GENOMIC DNA]</scope>
    <source>
        <strain evidence="2 3">BZ-SZ-XJ18</strain>
    </source>
</reference>
<evidence type="ECO:0000256" key="1">
    <source>
        <dbReference type="SAM" id="Phobius"/>
    </source>
</evidence>
<dbReference type="GO" id="GO:0015293">
    <property type="term" value="F:symporter activity"/>
    <property type="evidence" value="ECO:0007669"/>
    <property type="project" value="InterPro"/>
</dbReference>
<feature type="transmembrane region" description="Helical" evidence="1">
    <location>
        <begin position="194"/>
        <end position="214"/>
    </location>
</feature>
<sequence length="462" mass="51447">MEEAVKQPVEKPQVKEDITRKEIASYFGYGFGQCISFGLIGSYILFFYTDILGISAAAASLIFVIARVWDAVNDPLMASIMDTLHGKNGKFRPYLKFMPFFIVVSTIVCFLPLDGMSDTAKILFAGSTYILWGMIYTVSDVPYWSLSTVMSQDSQQRTKLITFANMGVFMGIGLSPVFFIPLTEFLGQGNQGQGYFLATVVLMLVALPLMLNGFKNTKERVKPPKTKVKMSDAVRAIRANKPMFAILAVFFCNVFMNITQGLNVFFFTYNLGSAALMSIFGVISLASCLGFFVIPSLAKRFKKKNLLMVILVIDIAVRIVWFMSGYQSVILSFVFITITMFLYTATGPLISSMLAETIEYTEYKTGKRNEAVTFSGQTFTGKLSVAAAGGLTGMILVWINYVPNEAQTQATMDGLFFVVAFLPALGSLIRLVIMYFYSYTEDEYNAIVQELQFRREAQSPTT</sequence>
<dbReference type="Proteomes" id="UP000243650">
    <property type="component" value="Unassembled WGS sequence"/>
</dbReference>
<feature type="transmembrane region" description="Helical" evidence="1">
    <location>
        <begin position="383"/>
        <end position="402"/>
    </location>
</feature>
<feature type="transmembrane region" description="Helical" evidence="1">
    <location>
        <begin position="119"/>
        <end position="139"/>
    </location>
</feature>
<feature type="transmembrane region" description="Helical" evidence="1">
    <location>
        <begin position="244"/>
        <end position="269"/>
    </location>
</feature>
<feature type="transmembrane region" description="Helical" evidence="1">
    <location>
        <begin position="275"/>
        <end position="294"/>
    </location>
</feature>
<feature type="transmembrane region" description="Helical" evidence="1">
    <location>
        <begin position="23"/>
        <end position="45"/>
    </location>
</feature>
<dbReference type="SUPFAM" id="SSF103473">
    <property type="entry name" value="MFS general substrate transporter"/>
    <property type="match status" value="1"/>
</dbReference>
<evidence type="ECO:0000313" key="3">
    <source>
        <dbReference type="Proteomes" id="UP000243650"/>
    </source>
</evidence>
<evidence type="ECO:0000313" key="2">
    <source>
        <dbReference type="EMBL" id="PRO66532.1"/>
    </source>
</evidence>